<evidence type="ECO:0000313" key="2">
    <source>
        <dbReference type="Proteomes" id="UP000450000"/>
    </source>
</evidence>
<keyword evidence="2" id="KW-1185">Reference proteome</keyword>
<dbReference type="Proteomes" id="UP000450000">
    <property type="component" value="Unassembled WGS sequence"/>
</dbReference>
<reference evidence="1 2" key="1">
    <citation type="submission" date="2019-09" db="EMBL/GenBank/DDBJ databases">
        <title>Genome Sequences of Streptomyces kaniharaensis ATCC 21070.</title>
        <authorList>
            <person name="Zhu W."/>
            <person name="De Crecy-Lagard V."/>
            <person name="Richards N.G."/>
        </authorList>
    </citation>
    <scope>NUCLEOTIDE SEQUENCE [LARGE SCALE GENOMIC DNA]</scope>
    <source>
        <strain evidence="1 2">SF-557</strain>
    </source>
</reference>
<comment type="caution">
    <text evidence="1">The sequence shown here is derived from an EMBL/GenBank/DDBJ whole genome shotgun (WGS) entry which is preliminary data.</text>
</comment>
<organism evidence="1 2">
    <name type="scientific">Streptomyces kaniharaensis</name>
    <dbReference type="NCBI Taxonomy" id="212423"/>
    <lineage>
        <taxon>Bacteria</taxon>
        <taxon>Bacillati</taxon>
        <taxon>Actinomycetota</taxon>
        <taxon>Actinomycetes</taxon>
        <taxon>Kitasatosporales</taxon>
        <taxon>Streptomycetaceae</taxon>
        <taxon>Streptomyces</taxon>
    </lineage>
</organism>
<dbReference type="Pfam" id="PF19953">
    <property type="entry name" value="EACC1"/>
    <property type="match status" value="1"/>
</dbReference>
<evidence type="ECO:0000313" key="1">
    <source>
        <dbReference type="EMBL" id="MQS16882.1"/>
    </source>
</evidence>
<proteinExistence type="predicted"/>
<dbReference type="OrthoDB" id="4246678at2"/>
<gene>
    <name evidence="1" type="ORF">F7Q99_33020</name>
</gene>
<dbReference type="AlphaFoldDB" id="A0A6N7KZ15"/>
<protein>
    <submittedName>
        <fullName evidence="1">Uncharacterized protein</fullName>
    </submittedName>
</protein>
<dbReference type="RefSeq" id="WP_153468542.1">
    <property type="nucleotide sequence ID" value="NZ_WBOF01000003.1"/>
</dbReference>
<accession>A0A6N7KZ15</accession>
<dbReference type="InterPro" id="IPR045428">
    <property type="entry name" value="EACC1"/>
</dbReference>
<name>A0A6N7KZ15_9ACTN</name>
<sequence>MPPLTTGGRAEVSVSDPGELRSLRKHLRRIPGVVDVDEIAGPPARAALLIVTADRGTLTRAVRTLPAYIRSRRSRACVTVRAADWTITLHADGGGKEAPGRLRLKRLRG</sequence>
<dbReference type="EMBL" id="WBOF01000003">
    <property type="protein sequence ID" value="MQS16882.1"/>
    <property type="molecule type" value="Genomic_DNA"/>
</dbReference>